<dbReference type="EMBL" id="GBRH01265673">
    <property type="protein sequence ID" value="JAD32222.1"/>
    <property type="molecule type" value="Transcribed_RNA"/>
</dbReference>
<sequence length="58" mass="6986">MVISSTRWFNKVKGMCNRKSRSTDFSQVNNNNLIHRFNLVPGIRNIRNHKKYDLYMKN</sequence>
<reference evidence="1" key="2">
    <citation type="journal article" date="2015" name="Data Brief">
        <title>Shoot transcriptome of the giant reed, Arundo donax.</title>
        <authorList>
            <person name="Barrero R.A."/>
            <person name="Guerrero F.D."/>
            <person name="Moolhuijzen P."/>
            <person name="Goolsby J.A."/>
            <person name="Tidwell J."/>
            <person name="Bellgard S.E."/>
            <person name="Bellgard M.I."/>
        </authorList>
    </citation>
    <scope>NUCLEOTIDE SEQUENCE</scope>
    <source>
        <tissue evidence="1">Shoot tissue taken approximately 20 cm above the soil surface</tissue>
    </source>
</reference>
<reference evidence="1" key="1">
    <citation type="submission" date="2014-09" db="EMBL/GenBank/DDBJ databases">
        <authorList>
            <person name="Magalhaes I.L.F."/>
            <person name="Oliveira U."/>
            <person name="Santos F.R."/>
            <person name="Vidigal T.H.D.A."/>
            <person name="Brescovit A.D."/>
            <person name="Santos A.J."/>
        </authorList>
    </citation>
    <scope>NUCLEOTIDE SEQUENCE</scope>
    <source>
        <tissue evidence="1">Shoot tissue taken approximately 20 cm above the soil surface</tissue>
    </source>
</reference>
<proteinExistence type="predicted"/>
<organism evidence="1">
    <name type="scientific">Arundo donax</name>
    <name type="common">Giant reed</name>
    <name type="synonym">Donax arundinaceus</name>
    <dbReference type="NCBI Taxonomy" id="35708"/>
    <lineage>
        <taxon>Eukaryota</taxon>
        <taxon>Viridiplantae</taxon>
        <taxon>Streptophyta</taxon>
        <taxon>Embryophyta</taxon>
        <taxon>Tracheophyta</taxon>
        <taxon>Spermatophyta</taxon>
        <taxon>Magnoliopsida</taxon>
        <taxon>Liliopsida</taxon>
        <taxon>Poales</taxon>
        <taxon>Poaceae</taxon>
        <taxon>PACMAD clade</taxon>
        <taxon>Arundinoideae</taxon>
        <taxon>Arundineae</taxon>
        <taxon>Arundo</taxon>
    </lineage>
</organism>
<evidence type="ECO:0000313" key="1">
    <source>
        <dbReference type="EMBL" id="JAD32222.1"/>
    </source>
</evidence>
<accession>A0A0A9QE75</accession>
<dbReference type="AlphaFoldDB" id="A0A0A9QE75"/>
<protein>
    <submittedName>
        <fullName evidence="1">Uncharacterized protein</fullName>
    </submittedName>
</protein>
<name>A0A0A9QE75_ARUDO</name>